<evidence type="ECO:0000256" key="1">
    <source>
        <dbReference type="ARBA" id="ARBA00022532"/>
    </source>
</evidence>
<keyword evidence="2 6" id="KW-0436">Ligase</keyword>
<feature type="active site" description="Tele-phosphohistidine intermediate" evidence="5">
    <location>
        <position position="248"/>
    </location>
</feature>
<dbReference type="InterPro" id="IPR005811">
    <property type="entry name" value="SUCC_ACL_C"/>
</dbReference>
<dbReference type="GO" id="GO:0004776">
    <property type="term" value="F:succinate-CoA ligase (GDP-forming) activity"/>
    <property type="evidence" value="ECO:0007669"/>
    <property type="project" value="TreeGrafter"/>
</dbReference>
<dbReference type="EC" id="6.2.1.5" evidence="8"/>
<evidence type="ECO:0000256" key="4">
    <source>
        <dbReference type="ARBA" id="ARBA00060724"/>
    </source>
</evidence>
<dbReference type="NCBIfam" id="TIGR01019">
    <property type="entry name" value="sucCoAalpha"/>
    <property type="match status" value="1"/>
</dbReference>
<evidence type="ECO:0000256" key="3">
    <source>
        <dbReference type="ARBA" id="ARBA00022741"/>
    </source>
</evidence>
<dbReference type="NCBIfam" id="NF004230">
    <property type="entry name" value="PRK05678.1"/>
    <property type="match status" value="1"/>
</dbReference>
<accession>A0A6G4WMH8</accession>
<evidence type="ECO:0000256" key="5">
    <source>
        <dbReference type="PIRSR" id="PIRSR001553-1"/>
    </source>
</evidence>
<name>A0A6G4WMH8_9HYPH</name>
<organism evidence="8 9">
    <name type="scientific">Allomesorhizobium camelthorni</name>
    <dbReference type="NCBI Taxonomy" id="475069"/>
    <lineage>
        <taxon>Bacteria</taxon>
        <taxon>Pseudomonadati</taxon>
        <taxon>Pseudomonadota</taxon>
        <taxon>Alphaproteobacteria</taxon>
        <taxon>Hyphomicrobiales</taxon>
        <taxon>Phyllobacteriaceae</taxon>
        <taxon>Allomesorhizobium</taxon>
    </lineage>
</organism>
<comment type="similarity">
    <text evidence="4 6">Belongs to the succinate/malate CoA ligase alpha subunit family.</text>
</comment>
<dbReference type="GO" id="GO:0000166">
    <property type="term" value="F:nucleotide binding"/>
    <property type="evidence" value="ECO:0007669"/>
    <property type="project" value="UniProtKB-KW"/>
</dbReference>
<dbReference type="Pfam" id="PF02629">
    <property type="entry name" value="CoA_binding"/>
    <property type="match status" value="1"/>
</dbReference>
<dbReference type="PRINTS" id="PR01798">
    <property type="entry name" value="SCOASYNTHASE"/>
</dbReference>
<dbReference type="Gene3D" id="3.40.50.720">
    <property type="entry name" value="NAD(P)-binding Rossmann-like Domain"/>
    <property type="match status" value="1"/>
</dbReference>
<sequence>MAILVDRDTRLIVQGMTGRAGTFYTDQAMEYGTRVVAGIRPGKGGSRHFSLPVFDHVGEAMRETGANASLVFVPALAAGAAIIEAVEAEVPLVICVTERVPTLDMVNVRRALEGSATKLVGPNSQGVLSPGKCKVGVMSTADVRPGSIGVVSRSASLTSEIVAQTSAAGLGQSTTVGIGADPVHGIGFVDCLRLFMDDDETEGVILIGEIGGNEEEAAAEYLGREKPPKPVVALVAGRHAPPERRMGHAGAFTFLGRGDAAAKIEALRAAGARIAENADLVAATMHRALPEKAA</sequence>
<reference evidence="8 9" key="1">
    <citation type="submission" date="2020-02" db="EMBL/GenBank/DDBJ databases">
        <title>Genome sequence of strain CCNWXJ40-4.</title>
        <authorList>
            <person name="Gao J."/>
            <person name="Sun J."/>
        </authorList>
    </citation>
    <scope>NUCLEOTIDE SEQUENCE [LARGE SCALE GENOMIC DNA]</scope>
    <source>
        <strain evidence="8 9">CCNWXJ 40-4</strain>
    </source>
</reference>
<evidence type="ECO:0000313" key="8">
    <source>
        <dbReference type="EMBL" id="NGO55799.1"/>
    </source>
</evidence>
<dbReference type="PANTHER" id="PTHR11117">
    <property type="entry name" value="SUCCINYL-COA LIGASE SUBUNIT ALPHA"/>
    <property type="match status" value="1"/>
</dbReference>
<proteinExistence type="inferred from homology"/>
<keyword evidence="1" id="KW-0816">Tricarboxylic acid cycle</keyword>
<dbReference type="InterPro" id="IPR017440">
    <property type="entry name" value="Cit_synth/succinyl-CoA_lig_AS"/>
</dbReference>
<evidence type="ECO:0000313" key="9">
    <source>
        <dbReference type="Proteomes" id="UP001642900"/>
    </source>
</evidence>
<dbReference type="Gene3D" id="3.40.50.261">
    <property type="entry name" value="Succinyl-CoA synthetase domains"/>
    <property type="match status" value="1"/>
</dbReference>
<evidence type="ECO:0000256" key="6">
    <source>
        <dbReference type="RuleBase" id="RU000677"/>
    </source>
</evidence>
<dbReference type="GO" id="GO:0009361">
    <property type="term" value="C:succinate-CoA ligase complex (ADP-forming)"/>
    <property type="evidence" value="ECO:0007669"/>
    <property type="project" value="TreeGrafter"/>
</dbReference>
<dbReference type="InterPro" id="IPR016102">
    <property type="entry name" value="Succinyl-CoA_synth-like"/>
</dbReference>
<dbReference type="Proteomes" id="UP001642900">
    <property type="component" value="Unassembled WGS sequence"/>
</dbReference>
<dbReference type="FunFam" id="3.40.50.720:FF:000277">
    <property type="entry name" value="Succinate--CoA ligase [ADP-forming] subunit alpha"/>
    <property type="match status" value="1"/>
</dbReference>
<dbReference type="SUPFAM" id="SSF51735">
    <property type="entry name" value="NAD(P)-binding Rossmann-fold domains"/>
    <property type="match status" value="1"/>
</dbReference>
<dbReference type="InterPro" id="IPR005810">
    <property type="entry name" value="CoA_lig_alpha"/>
</dbReference>
<comment type="caution">
    <text evidence="8">The sequence shown here is derived from an EMBL/GenBank/DDBJ whole genome shotgun (WGS) entry which is preliminary data.</text>
</comment>
<dbReference type="PIRSF" id="PIRSF001553">
    <property type="entry name" value="SucCS_alpha"/>
    <property type="match status" value="1"/>
</dbReference>
<dbReference type="PROSITE" id="PS00399">
    <property type="entry name" value="SUCCINYL_COA_LIG_2"/>
    <property type="match status" value="1"/>
</dbReference>
<dbReference type="Pfam" id="PF00549">
    <property type="entry name" value="Ligase_CoA"/>
    <property type="match status" value="1"/>
</dbReference>
<dbReference type="GO" id="GO:0006099">
    <property type="term" value="P:tricarboxylic acid cycle"/>
    <property type="evidence" value="ECO:0007669"/>
    <property type="project" value="UniProtKB-UniPathway"/>
</dbReference>
<dbReference type="AlphaFoldDB" id="A0A6G4WMH8"/>
<dbReference type="InterPro" id="IPR036291">
    <property type="entry name" value="NAD(P)-bd_dom_sf"/>
</dbReference>
<dbReference type="SMART" id="SM00881">
    <property type="entry name" value="CoA_binding"/>
    <property type="match status" value="1"/>
</dbReference>
<dbReference type="GO" id="GO:0004775">
    <property type="term" value="F:succinate-CoA ligase (ADP-forming) activity"/>
    <property type="evidence" value="ECO:0007669"/>
    <property type="project" value="UniProtKB-EC"/>
</dbReference>
<keyword evidence="9" id="KW-1185">Reference proteome</keyword>
<gene>
    <name evidence="8" type="primary">sucD</name>
    <name evidence="8" type="ORF">G6N73_33130</name>
</gene>
<dbReference type="PANTHER" id="PTHR11117:SF2">
    <property type="entry name" value="SUCCINATE--COA LIGASE [ADP_GDP-FORMING] SUBUNIT ALPHA, MITOCHONDRIAL"/>
    <property type="match status" value="1"/>
</dbReference>
<dbReference type="SUPFAM" id="SSF52210">
    <property type="entry name" value="Succinyl-CoA synthetase domains"/>
    <property type="match status" value="1"/>
</dbReference>
<evidence type="ECO:0000259" key="7">
    <source>
        <dbReference type="SMART" id="SM00881"/>
    </source>
</evidence>
<evidence type="ECO:0000256" key="2">
    <source>
        <dbReference type="ARBA" id="ARBA00022598"/>
    </source>
</evidence>
<protein>
    <submittedName>
        <fullName evidence="8">Succinate--CoA ligase subunit alpha</fullName>
        <ecNumber evidence="8">6.2.1.5</ecNumber>
    </submittedName>
</protein>
<keyword evidence="3" id="KW-0547">Nucleotide-binding</keyword>
<dbReference type="UniPathway" id="UPA00223">
    <property type="reaction ID" value="UER00999"/>
</dbReference>
<feature type="domain" description="CoA-binding" evidence="7">
    <location>
        <begin position="4"/>
        <end position="100"/>
    </location>
</feature>
<dbReference type="EMBL" id="JAAKZF010000133">
    <property type="protein sequence ID" value="NGO55799.1"/>
    <property type="molecule type" value="Genomic_DNA"/>
</dbReference>
<dbReference type="RefSeq" id="WP_165034143.1">
    <property type="nucleotide sequence ID" value="NZ_JAAKZF010000133.1"/>
</dbReference>
<dbReference type="InterPro" id="IPR003781">
    <property type="entry name" value="CoA-bd"/>
</dbReference>